<dbReference type="PANTHER" id="PTHR42771">
    <property type="entry name" value="IRON(3+)-HYDROXAMATE IMPORT ATP-BINDING PROTEIN FHUC"/>
    <property type="match status" value="1"/>
</dbReference>
<keyword evidence="8" id="KW-0406">Ion transport</keyword>
<dbReference type="InterPro" id="IPR027417">
    <property type="entry name" value="P-loop_NTPase"/>
</dbReference>
<dbReference type="InterPro" id="IPR017871">
    <property type="entry name" value="ABC_transporter-like_CS"/>
</dbReference>
<comment type="subcellular location">
    <subcellularLocation>
        <location evidence="1">Cell membrane</location>
        <topology evidence="1">Peripheral membrane protein</topology>
    </subcellularLocation>
</comment>
<evidence type="ECO:0000313" key="12">
    <source>
        <dbReference type="Proteomes" id="UP000051181"/>
    </source>
</evidence>
<protein>
    <submittedName>
        <fullName evidence="11">Iron compound ABC transporter, ATP-binding protein</fullName>
    </submittedName>
</protein>
<dbReference type="SUPFAM" id="SSF52540">
    <property type="entry name" value="P-loop containing nucleoside triphosphate hydrolases"/>
    <property type="match status" value="1"/>
</dbReference>
<dbReference type="InterPro" id="IPR003439">
    <property type="entry name" value="ABC_transporter-like_ATP-bd"/>
</dbReference>
<evidence type="ECO:0000256" key="4">
    <source>
        <dbReference type="ARBA" id="ARBA00022496"/>
    </source>
</evidence>
<dbReference type="PROSITE" id="PS50893">
    <property type="entry name" value="ABC_TRANSPORTER_2"/>
    <property type="match status" value="1"/>
</dbReference>
<evidence type="ECO:0000256" key="5">
    <source>
        <dbReference type="ARBA" id="ARBA00022741"/>
    </source>
</evidence>
<dbReference type="GeneID" id="65917885"/>
<evidence type="ECO:0000259" key="10">
    <source>
        <dbReference type="PROSITE" id="PS50893"/>
    </source>
</evidence>
<dbReference type="Pfam" id="PF00005">
    <property type="entry name" value="ABC_tran"/>
    <property type="match status" value="1"/>
</dbReference>
<evidence type="ECO:0000256" key="3">
    <source>
        <dbReference type="ARBA" id="ARBA00022475"/>
    </source>
</evidence>
<keyword evidence="9" id="KW-0472">Membrane</keyword>
<dbReference type="eggNOG" id="COG1120">
    <property type="taxonomic scope" value="Bacteria"/>
</dbReference>
<dbReference type="InterPro" id="IPR051535">
    <property type="entry name" value="Siderophore_ABC-ATPase"/>
</dbReference>
<keyword evidence="5" id="KW-0547">Nucleotide-binding</keyword>
<proteinExistence type="predicted"/>
<evidence type="ECO:0000313" key="11">
    <source>
        <dbReference type="EMBL" id="KRK18364.1"/>
    </source>
</evidence>
<organism evidence="11 12">
    <name type="scientific">Loigolactobacillus coryniformis subsp. coryniformis KCTC 3167 = DSM 20001</name>
    <dbReference type="NCBI Taxonomy" id="913848"/>
    <lineage>
        <taxon>Bacteria</taxon>
        <taxon>Bacillati</taxon>
        <taxon>Bacillota</taxon>
        <taxon>Bacilli</taxon>
        <taxon>Lactobacillales</taxon>
        <taxon>Lactobacillaceae</taxon>
        <taxon>Loigolactobacillus</taxon>
    </lineage>
</organism>
<evidence type="ECO:0000256" key="1">
    <source>
        <dbReference type="ARBA" id="ARBA00004202"/>
    </source>
</evidence>
<dbReference type="SMART" id="SM00382">
    <property type="entry name" value="AAA"/>
    <property type="match status" value="1"/>
</dbReference>
<dbReference type="GO" id="GO:0006826">
    <property type="term" value="P:iron ion transport"/>
    <property type="evidence" value="ECO:0007669"/>
    <property type="project" value="UniProtKB-KW"/>
</dbReference>
<dbReference type="InterPro" id="IPR003593">
    <property type="entry name" value="AAA+_ATPase"/>
</dbReference>
<dbReference type="PROSITE" id="PS00211">
    <property type="entry name" value="ABC_TRANSPORTER_1"/>
    <property type="match status" value="1"/>
</dbReference>
<evidence type="ECO:0000256" key="8">
    <source>
        <dbReference type="ARBA" id="ARBA00023065"/>
    </source>
</evidence>
<evidence type="ECO:0000256" key="7">
    <source>
        <dbReference type="ARBA" id="ARBA00023004"/>
    </source>
</evidence>
<comment type="caution">
    <text evidence="11">The sequence shown here is derived from an EMBL/GenBank/DDBJ whole genome shotgun (WGS) entry which is preliminary data.</text>
</comment>
<feature type="domain" description="ABC transporter" evidence="10">
    <location>
        <begin position="1"/>
        <end position="235"/>
    </location>
</feature>
<dbReference type="Proteomes" id="UP000051181">
    <property type="component" value="Unassembled WGS sequence"/>
</dbReference>
<dbReference type="EMBL" id="AZCN01000017">
    <property type="protein sequence ID" value="KRK18364.1"/>
    <property type="molecule type" value="Genomic_DNA"/>
</dbReference>
<dbReference type="PANTHER" id="PTHR42771:SF2">
    <property type="entry name" value="IRON(3+)-HYDROXAMATE IMPORT ATP-BINDING PROTEIN FHUC"/>
    <property type="match status" value="1"/>
</dbReference>
<reference evidence="11 12" key="1">
    <citation type="journal article" date="2015" name="Genome Announc.">
        <title>Expanding the biotechnology potential of lactobacilli through comparative genomics of 213 strains and associated genera.</title>
        <authorList>
            <person name="Sun Z."/>
            <person name="Harris H.M."/>
            <person name="McCann A."/>
            <person name="Guo C."/>
            <person name="Argimon S."/>
            <person name="Zhang W."/>
            <person name="Yang X."/>
            <person name="Jeffery I.B."/>
            <person name="Cooney J.C."/>
            <person name="Kagawa T.F."/>
            <person name="Liu W."/>
            <person name="Song Y."/>
            <person name="Salvetti E."/>
            <person name="Wrobel A."/>
            <person name="Rasinkangas P."/>
            <person name="Parkhill J."/>
            <person name="Rea M.C."/>
            <person name="O'Sullivan O."/>
            <person name="Ritari J."/>
            <person name="Douillard F.P."/>
            <person name="Paul Ross R."/>
            <person name="Yang R."/>
            <person name="Briner A.E."/>
            <person name="Felis G.E."/>
            <person name="de Vos W.M."/>
            <person name="Barrangou R."/>
            <person name="Klaenhammer T.R."/>
            <person name="Caufield P.W."/>
            <person name="Cui Y."/>
            <person name="Zhang H."/>
            <person name="O'Toole P.W."/>
        </authorList>
    </citation>
    <scope>NUCLEOTIDE SEQUENCE [LARGE SCALE GENOMIC DNA]</scope>
    <source>
        <strain evidence="11 12">DSM 20001</strain>
    </source>
</reference>
<evidence type="ECO:0000256" key="9">
    <source>
        <dbReference type="ARBA" id="ARBA00023136"/>
    </source>
</evidence>
<dbReference type="RefSeq" id="WP_010011967.1">
    <property type="nucleotide sequence ID" value="NZ_AZCN01000017.1"/>
</dbReference>
<dbReference type="GO" id="GO:0016887">
    <property type="term" value="F:ATP hydrolysis activity"/>
    <property type="evidence" value="ECO:0007669"/>
    <property type="project" value="InterPro"/>
</dbReference>
<dbReference type="AlphaFoldDB" id="A0A0R1F9H9"/>
<dbReference type="PATRIC" id="fig|913848.6.peg.651"/>
<keyword evidence="6 11" id="KW-0067">ATP-binding</keyword>
<keyword evidence="4" id="KW-0410">Iron transport</keyword>
<gene>
    <name evidence="11" type="ORF">FD22_GL000633</name>
</gene>
<evidence type="ECO:0000256" key="6">
    <source>
        <dbReference type="ARBA" id="ARBA00022840"/>
    </source>
</evidence>
<keyword evidence="7" id="KW-0408">Iron</keyword>
<accession>A0A0R1F9H9</accession>
<sequence length="257" mass="28712">MQVKQLSYTYPQQKRGIDRLDFTIEPGSMTAVIGPNGSGKSTLFKLLARELKPTAGTIYLDQQPITMFSAKAYARKVAVVHQHNLLYDDISVLDLVRFGQLPYHSLLAEPDDAAIKPILDYLELTPLQQQSMAELSGGQQQRVWLALALAQQPEYLLLDEPTTYLDLHFQASFMELLAKLNREMHLTIVMILHDLNQARHFSQQVLMLADGAIVAAGTPQAVITPARLREVFQINTELIATTQGEFIAQLPNQSTAN</sequence>
<name>A0A0R1F9H9_9LACO</name>
<dbReference type="Gene3D" id="3.40.50.300">
    <property type="entry name" value="P-loop containing nucleotide triphosphate hydrolases"/>
    <property type="match status" value="1"/>
</dbReference>
<dbReference type="CDD" id="cd03214">
    <property type="entry name" value="ABC_Iron-Siderophores_B12_Hemin"/>
    <property type="match status" value="1"/>
</dbReference>
<keyword evidence="3" id="KW-1003">Cell membrane</keyword>
<dbReference type="FunFam" id="3.40.50.300:FF:000134">
    <property type="entry name" value="Iron-enterobactin ABC transporter ATP-binding protein"/>
    <property type="match status" value="1"/>
</dbReference>
<dbReference type="GO" id="GO:0005886">
    <property type="term" value="C:plasma membrane"/>
    <property type="evidence" value="ECO:0007669"/>
    <property type="project" value="UniProtKB-SubCell"/>
</dbReference>
<keyword evidence="2" id="KW-0813">Transport</keyword>
<evidence type="ECO:0000256" key="2">
    <source>
        <dbReference type="ARBA" id="ARBA00022448"/>
    </source>
</evidence>
<dbReference type="GO" id="GO:0005524">
    <property type="term" value="F:ATP binding"/>
    <property type="evidence" value="ECO:0007669"/>
    <property type="project" value="UniProtKB-KW"/>
</dbReference>